<evidence type="ECO:0000313" key="7">
    <source>
        <dbReference type="Proteomes" id="UP000068243"/>
    </source>
</evidence>
<dbReference type="Gene3D" id="3.60.20.40">
    <property type="match status" value="1"/>
</dbReference>
<comment type="catalytic activity">
    <reaction evidence="3">
        <text>an S-substituted glutathione + H2O = an S-substituted L-cysteinylglycine + L-glutamate</text>
        <dbReference type="Rhea" id="RHEA:59468"/>
        <dbReference type="ChEBI" id="CHEBI:15377"/>
        <dbReference type="ChEBI" id="CHEBI:29985"/>
        <dbReference type="ChEBI" id="CHEBI:90779"/>
        <dbReference type="ChEBI" id="CHEBI:143103"/>
        <dbReference type="EC" id="3.4.19.13"/>
    </reaction>
</comment>
<dbReference type="InterPro" id="IPR000101">
    <property type="entry name" value="GGT_peptidase"/>
</dbReference>
<dbReference type="Proteomes" id="UP000068243">
    <property type="component" value="Unassembled WGS sequence"/>
</dbReference>
<keyword evidence="3" id="KW-0012">Acyltransferase</keyword>
<feature type="region of interest" description="Disordered" evidence="4">
    <location>
        <begin position="793"/>
        <end position="813"/>
    </location>
</feature>
<dbReference type="GO" id="GO:0103068">
    <property type="term" value="F:leukotriene C4 gamma-glutamyl transferase activity"/>
    <property type="evidence" value="ECO:0007669"/>
    <property type="project" value="UniProtKB-EC"/>
</dbReference>
<feature type="region of interest" description="Disordered" evidence="4">
    <location>
        <begin position="971"/>
        <end position="1270"/>
    </location>
</feature>
<dbReference type="GO" id="GO:0005886">
    <property type="term" value="C:plasma membrane"/>
    <property type="evidence" value="ECO:0007669"/>
    <property type="project" value="TreeGrafter"/>
</dbReference>
<evidence type="ECO:0000256" key="2">
    <source>
        <dbReference type="PIRSR" id="PIRSR600101-2"/>
    </source>
</evidence>
<dbReference type="PANTHER" id="PTHR11686:SF62">
    <property type="entry name" value="GLUTATHIONE HYDROLASE"/>
    <property type="match status" value="1"/>
</dbReference>
<feature type="region of interest" description="Disordered" evidence="4">
    <location>
        <begin position="1"/>
        <end position="20"/>
    </location>
</feature>
<dbReference type="EC" id="2.3.2.2" evidence="3"/>
<dbReference type="VEuPathDB" id="FungiDB:ATCC64974_24630"/>
<dbReference type="PRINTS" id="PR01210">
    <property type="entry name" value="GGTRANSPTASE"/>
</dbReference>
<feature type="compositionally biased region" description="Polar residues" evidence="4">
    <location>
        <begin position="1193"/>
        <end position="1208"/>
    </location>
</feature>
<feature type="binding site" evidence="2">
    <location>
        <position position="476"/>
    </location>
    <ligand>
        <name>L-glutamate</name>
        <dbReference type="ChEBI" id="CHEBI:29985"/>
    </ligand>
</feature>
<reference evidence="7" key="1">
    <citation type="journal article" date="2016" name="Genome Announc.">
        <title>Draft genome sequence of Aspergillus niger strain An76.</title>
        <authorList>
            <person name="Gong W."/>
            <person name="Cheng Z."/>
            <person name="Zhang H."/>
            <person name="Liu L."/>
            <person name="Gao P."/>
            <person name="Wang L."/>
        </authorList>
    </citation>
    <scope>NUCLEOTIDE SEQUENCE [LARGE SCALE GENOMIC DNA]</scope>
    <source>
        <strain evidence="7">An76</strain>
    </source>
</reference>
<evidence type="ECO:0000256" key="1">
    <source>
        <dbReference type="PIRSR" id="PIRSR600101-1"/>
    </source>
</evidence>
<evidence type="ECO:0000256" key="3">
    <source>
        <dbReference type="RuleBase" id="RU368068"/>
    </source>
</evidence>
<dbReference type="VEuPathDB" id="FungiDB:ATCC64974_24620"/>
<gene>
    <name evidence="6" type="ORF">ABL_09530</name>
</gene>
<accession>A0A100IT64</accession>
<feature type="compositionally biased region" description="Polar residues" evidence="4">
    <location>
        <begin position="1239"/>
        <end position="1254"/>
    </location>
</feature>
<comment type="catalytic activity">
    <reaction evidence="3">
        <text>an N-terminal (5-L-glutamyl)-[peptide] + an alpha-amino acid = 5-L-glutamyl amino acid + an N-terminal L-alpha-aminoacyl-[peptide]</text>
        <dbReference type="Rhea" id="RHEA:23904"/>
        <dbReference type="Rhea" id="RHEA-COMP:9780"/>
        <dbReference type="Rhea" id="RHEA-COMP:9795"/>
        <dbReference type="ChEBI" id="CHEBI:77644"/>
        <dbReference type="ChEBI" id="CHEBI:78597"/>
        <dbReference type="ChEBI" id="CHEBI:78599"/>
        <dbReference type="ChEBI" id="CHEBI:78608"/>
        <dbReference type="EC" id="2.3.2.2"/>
    </reaction>
</comment>
<dbReference type="VEuPathDB" id="FungiDB:An13g01310"/>
<evidence type="ECO:0000256" key="5">
    <source>
        <dbReference type="SAM" id="Phobius"/>
    </source>
</evidence>
<dbReference type="Gene3D" id="1.10.246.130">
    <property type="match status" value="1"/>
</dbReference>
<dbReference type="PaxDb" id="5061-CADANGAP00010452"/>
<feature type="compositionally biased region" description="Basic residues" evidence="4">
    <location>
        <begin position="834"/>
        <end position="848"/>
    </location>
</feature>
<name>A0A100IT64_ASPNG</name>
<dbReference type="GO" id="GO:0036374">
    <property type="term" value="F:glutathione hydrolase activity"/>
    <property type="evidence" value="ECO:0007669"/>
    <property type="project" value="UniProtKB-UniRule"/>
</dbReference>
<feature type="active site" description="Nucleophile" evidence="1">
    <location>
        <position position="434"/>
    </location>
</feature>
<dbReference type="OrthoDB" id="1081007at2759"/>
<sequence length="1290" mass="141400">METYQPKKSSSQDAEKQPLLETWETPAERSQWTLLHDKRPSASTMFRLAKFTILSTLLLTIITIHLPSVLTSPLEFATSRLDRASKLEDGKRGAVASESAICSRHGTDIINMGGNAADAMVATMLCVGTVGMYHSGIGGGGFMLVKTPEGSFEAIDFRETAPAAAFQDMFENNTKASVSGGLASAVPGELRGLGYLHKKYGSLPWSTVVQPAIQTAREGWSVGQDLVRYMKAAVGDDGDFLSQDPTWALDFAPNGTRLGLGDTITRKRYAATLETIANEGPDAFYTGSIAKTMIDAVQKANGTMTLEDLANYTVAIRNISEIDYRGYRITSTPAPSSGIVALNVLKVLGTYDDLFSPDTLNLSTHRLDEAIRFGYGLRTNLGDPFFLDGMDTYQEMMLADSTIEEIRKNISDQHTQAVSAYNPQGYESLETPGTSHIATIDHSGLAISAITTINLLFGSKVMVPETGIIMNNEMDDFSIPNSSNSFGYIPSEANFIRPGKRPLSSCTPAIVTHPNGTVFFVAGSAGGSRIITATIQNIIHVVDEGLSAAEALAQPRLHDQLVPNRVTFEYDYDNETVSFMEARGHNVTWVGPGESTAQAIRVLPNGTFDAAGEPRQADSGGCKDLTWKGRDTSDGGRDLSEVARALPGFRVGARQQNEECVLCSTGFQFTLTLWSSVVNDWRFYRLRRLDKWLKALSLRNPQKGFRRVGFAHSFAVDVAALACAYGCWSCEVLDMVDWCYSSMAGGKGVSTFPLVRISPPHINVDLHNSFDEVTQRTVDQILSDEASFENSFDDYSGSDGINGEDDMAQSGGHHTSAFTAATQSANVDSPYFPSKKRSKTQKAAQRHISRMDSNDDENDTESSTSVVGPNGHTLVDDGETMDDASEEDIVFASVDLDKRMDLLTFISSHPFMKKGEYPVLRSARRSFVRELRRKSRSLGMKEADLERLVAYVKKIYLELYGNGQMSLDGSGFGEEIKDGQTSPPKSSNKDNKRKRGASNDQVTTSKQEEKKTTSKKRKSLEPIANGHRKRCETDGPDANISTAKPPTSHSKISEERTTDATKGMPAITIDLCPSGNESPEPDATQNVPVKSPIAGQAAERHNDENHRLPSPPHSEEGYKQSSVEKKTTQSEEANAETLPSQQASIKRSMTLHSSPKFPGQHTIRDSEDEEDEGEEDKKTGSSQPVSAKDELPSATQAKQPESLQSYITQHPDRVLSKKEKNRRKRDNRKQRKKKHFRASLTNTEHVALTTSADDIQQGRDSKANQAAKPNTIEVDNLSILDEAFWNLEDF</sequence>
<feature type="compositionally biased region" description="Polar residues" evidence="4">
    <location>
        <begin position="1137"/>
        <end position="1153"/>
    </location>
</feature>
<comment type="caution">
    <text evidence="6">The sequence shown here is derived from an EMBL/GenBank/DDBJ whole genome shotgun (WGS) entry which is preliminary data.</text>
</comment>
<dbReference type="FunFam" id="3.60.20.40:FF:000008">
    <property type="entry name" value="Gamma-glutamyltranspeptidase (Eurofung)"/>
    <property type="match status" value="1"/>
</dbReference>
<keyword evidence="5" id="KW-1133">Transmembrane helix</keyword>
<dbReference type="VEuPathDB" id="FungiDB:ASPNIDRAFT2_1181555"/>
<keyword evidence="5" id="KW-0472">Membrane</keyword>
<dbReference type="EMBL" id="BCMY01000023">
    <property type="protein sequence ID" value="GAQ46869.1"/>
    <property type="molecule type" value="Genomic_DNA"/>
</dbReference>
<comment type="pathway">
    <text evidence="3">Mycotoxin biosynthesis.</text>
</comment>
<feature type="binding site" evidence="2">
    <location>
        <position position="527"/>
    </location>
    <ligand>
        <name>L-glutamate</name>
        <dbReference type="ChEBI" id="CHEBI:29985"/>
    </ligand>
</feature>
<dbReference type="InterPro" id="IPR043137">
    <property type="entry name" value="GGT_ssub_C"/>
</dbReference>
<comment type="catalytic activity">
    <reaction evidence="3">
        <text>glutathione + H2O = L-cysteinylglycine + L-glutamate</text>
        <dbReference type="Rhea" id="RHEA:28807"/>
        <dbReference type="ChEBI" id="CHEBI:15377"/>
        <dbReference type="ChEBI" id="CHEBI:29985"/>
        <dbReference type="ChEBI" id="CHEBI:57925"/>
        <dbReference type="ChEBI" id="CHEBI:61694"/>
        <dbReference type="EC" id="3.4.19.13"/>
    </reaction>
</comment>
<dbReference type="VEuPathDB" id="FungiDB:M747DRAFT_114857"/>
<dbReference type="VEuPathDB" id="FungiDB:An13g01300"/>
<feature type="binding site" evidence="2">
    <location>
        <begin position="504"/>
        <end position="505"/>
    </location>
    <ligand>
        <name>L-glutamate</name>
        <dbReference type="ChEBI" id="CHEBI:29985"/>
    </ligand>
</feature>
<keyword evidence="3" id="KW-0808">Transferase</keyword>
<dbReference type="EC" id="3.4.19.13" evidence="3"/>
<feature type="region of interest" description="Disordered" evidence="4">
    <location>
        <begin position="828"/>
        <end position="878"/>
    </location>
</feature>
<dbReference type="InterPro" id="IPR029055">
    <property type="entry name" value="Ntn_hydrolases_N"/>
</dbReference>
<proteinExistence type="predicted"/>
<feature type="binding site" evidence="2">
    <location>
        <position position="158"/>
    </location>
    <ligand>
        <name>L-glutamate</name>
        <dbReference type="ChEBI" id="CHEBI:29985"/>
    </ligand>
</feature>
<feature type="compositionally biased region" description="Basic and acidic residues" evidence="4">
    <location>
        <begin position="1098"/>
        <end position="1129"/>
    </location>
</feature>
<dbReference type="GO" id="GO:0006751">
    <property type="term" value="P:glutathione catabolic process"/>
    <property type="evidence" value="ECO:0007669"/>
    <property type="project" value="UniProtKB-UniRule"/>
</dbReference>
<dbReference type="Pfam" id="PF01019">
    <property type="entry name" value="G_glu_transpept"/>
    <property type="match status" value="1"/>
</dbReference>
<feature type="compositionally biased region" description="Polar residues" evidence="4">
    <location>
        <begin position="1039"/>
        <end position="1050"/>
    </location>
</feature>
<feature type="compositionally biased region" description="Polar residues" evidence="4">
    <location>
        <begin position="1"/>
        <end position="12"/>
    </location>
</feature>
<dbReference type="VEuPathDB" id="FungiDB:ASPNIDRAFT2_1149321"/>
<keyword evidence="5" id="KW-0812">Transmembrane</keyword>
<comment type="function">
    <text evidence="3">Gamma-glutamyltransferase.</text>
</comment>
<feature type="binding site" evidence="2">
    <location>
        <begin position="452"/>
        <end position="454"/>
    </location>
    <ligand>
        <name>L-glutamate</name>
        <dbReference type="ChEBI" id="CHEBI:29985"/>
    </ligand>
</feature>
<dbReference type="NCBIfam" id="TIGR00066">
    <property type="entry name" value="g_glut_trans"/>
    <property type="match status" value="1"/>
</dbReference>
<protein>
    <recommendedName>
        <fullName evidence="3">Glutathione hydrolase</fullName>
        <ecNumber evidence="3">2.3.2.2</ecNumber>
        <ecNumber evidence="3">3.4.19.13</ecNumber>
    </recommendedName>
    <alternativeName>
        <fullName evidence="3">Gamma-glutamyltransferase</fullName>
    </alternativeName>
</protein>
<dbReference type="SUPFAM" id="SSF56235">
    <property type="entry name" value="N-terminal nucleophile aminohydrolases (Ntn hydrolases)"/>
    <property type="match status" value="1"/>
</dbReference>
<dbReference type="PANTHER" id="PTHR11686">
    <property type="entry name" value="GAMMA GLUTAMYL TRANSPEPTIDASE"/>
    <property type="match status" value="1"/>
</dbReference>
<dbReference type="VEuPathDB" id="FungiDB:M747DRAFT_253214"/>
<dbReference type="InterPro" id="IPR043138">
    <property type="entry name" value="GGT_lsub"/>
</dbReference>
<feature type="compositionally biased region" description="Basic residues" evidence="4">
    <location>
        <begin position="1219"/>
        <end position="1237"/>
    </location>
</feature>
<keyword evidence="3" id="KW-0378">Hydrolase</keyword>
<evidence type="ECO:0000256" key="4">
    <source>
        <dbReference type="SAM" id="MobiDB-lite"/>
    </source>
</evidence>
<organism evidence="6 7">
    <name type="scientific">Aspergillus niger</name>
    <dbReference type="NCBI Taxonomy" id="5061"/>
    <lineage>
        <taxon>Eukaryota</taxon>
        <taxon>Fungi</taxon>
        <taxon>Dikarya</taxon>
        <taxon>Ascomycota</taxon>
        <taxon>Pezizomycotina</taxon>
        <taxon>Eurotiomycetes</taxon>
        <taxon>Eurotiomycetidae</taxon>
        <taxon>Eurotiales</taxon>
        <taxon>Aspergillaceae</taxon>
        <taxon>Aspergillus</taxon>
        <taxon>Aspergillus subgen. Circumdati</taxon>
    </lineage>
</organism>
<feature type="transmembrane region" description="Helical" evidence="5">
    <location>
        <begin position="48"/>
        <end position="70"/>
    </location>
</feature>
<evidence type="ECO:0000313" key="6">
    <source>
        <dbReference type="EMBL" id="GAQ46869.1"/>
    </source>
</evidence>
<dbReference type="SMR" id="A0A100IT64"/>